<gene>
    <name evidence="2" type="ORF">HCN44_002107</name>
</gene>
<reference evidence="2 3" key="1">
    <citation type="submission" date="2020-08" db="EMBL/GenBank/DDBJ databases">
        <title>Aphidius gifuensis genome sequencing and assembly.</title>
        <authorList>
            <person name="Du Z."/>
        </authorList>
    </citation>
    <scope>NUCLEOTIDE SEQUENCE [LARGE SCALE GENOMIC DNA]</scope>
    <source>
        <strain evidence="2">YNYX2018</strain>
        <tissue evidence="2">Adults</tissue>
    </source>
</reference>
<evidence type="ECO:0000256" key="1">
    <source>
        <dbReference type="SAM" id="MobiDB-lite"/>
    </source>
</evidence>
<organism evidence="2 3">
    <name type="scientific">Aphidius gifuensis</name>
    <name type="common">Parasitoid wasp</name>
    <dbReference type="NCBI Taxonomy" id="684658"/>
    <lineage>
        <taxon>Eukaryota</taxon>
        <taxon>Metazoa</taxon>
        <taxon>Ecdysozoa</taxon>
        <taxon>Arthropoda</taxon>
        <taxon>Hexapoda</taxon>
        <taxon>Insecta</taxon>
        <taxon>Pterygota</taxon>
        <taxon>Neoptera</taxon>
        <taxon>Endopterygota</taxon>
        <taxon>Hymenoptera</taxon>
        <taxon>Apocrita</taxon>
        <taxon>Ichneumonoidea</taxon>
        <taxon>Braconidae</taxon>
        <taxon>Aphidiinae</taxon>
        <taxon>Aphidius</taxon>
    </lineage>
</organism>
<feature type="region of interest" description="Disordered" evidence="1">
    <location>
        <begin position="1"/>
        <end position="72"/>
    </location>
</feature>
<keyword evidence="3" id="KW-1185">Reference proteome</keyword>
<feature type="compositionally biased region" description="Low complexity" evidence="1">
    <location>
        <begin position="44"/>
        <end position="58"/>
    </location>
</feature>
<feature type="compositionally biased region" description="Basic and acidic residues" evidence="1">
    <location>
        <begin position="32"/>
        <end position="43"/>
    </location>
</feature>
<accession>A0A834Y206</accession>
<feature type="compositionally biased region" description="Basic and acidic residues" evidence="1">
    <location>
        <begin position="1"/>
        <end position="24"/>
    </location>
</feature>
<proteinExistence type="predicted"/>
<evidence type="ECO:0000313" key="3">
    <source>
        <dbReference type="Proteomes" id="UP000639338"/>
    </source>
</evidence>
<evidence type="ECO:0000313" key="2">
    <source>
        <dbReference type="EMBL" id="KAF7996475.1"/>
    </source>
</evidence>
<sequence length="83" mass="9244">MVLNKKSKDTSTKRVKRLRYDENKKQKHKLGGRPDGKSGDRPSGKLSGKPNGKPGSGKQSDRSRGKSGGPQQFKKLYIKHCFC</sequence>
<dbReference type="EMBL" id="JACMRX010000001">
    <property type="protein sequence ID" value="KAF7996475.1"/>
    <property type="molecule type" value="Genomic_DNA"/>
</dbReference>
<dbReference type="AlphaFoldDB" id="A0A834Y206"/>
<comment type="caution">
    <text evidence="2">The sequence shown here is derived from an EMBL/GenBank/DDBJ whole genome shotgun (WGS) entry which is preliminary data.</text>
</comment>
<protein>
    <submittedName>
        <fullName evidence="2">Uncharacterized protein</fullName>
    </submittedName>
</protein>
<dbReference type="Proteomes" id="UP000639338">
    <property type="component" value="Unassembled WGS sequence"/>
</dbReference>
<name>A0A834Y206_APHGI</name>